<gene>
    <name evidence="2" type="ORF">PG993_011388</name>
</gene>
<keyword evidence="3" id="KW-1185">Reference proteome</keyword>
<sequence>MHLSHTPSTDPSVVTPVEAMPSNKPEGKAESTVIESQYILDFARHIGKAGQPGEPTLHSECVVCRQTLDISTCVSDMIKEEHALAGTQLGAKTWREFYEKHELERTVVLKCGHLIGRDCFKAIQVDYDDPKKPNAINPGICFHCRADIGCDGCGYPLFDATFSPFIPGSQSPGNDPATSRWCPDYSFQNLTLTAAEKDRHVKRYCDTCTRFQIMRKFLECTLACPQCPTCASSPCSCGPEQKKKETKEKKQQHSPHLDREALAEEWLRRKVTQLSRLVYPSVADTRSPHLAAQRGRQIFDKRAHFVKAMLAHPKLCELKQVVFRLQEDEEEHSTVRGKLKTLVRSISFPFPKGSKATGPNPQLEQKQQQQQQQQTVVPEPYWAHWAFCLAVQCVEEFQRTNRTLRLPLAWYRGLEGDDDDGFHILGTRESSRRGLPKRWSKATGAFVLTMGGASPAEGFARVNPRLFAGTQEELVEVMWTYDGLYTLGPLGGL</sequence>
<dbReference type="EMBL" id="JAQQWK010000010">
    <property type="protein sequence ID" value="KAK8030097.1"/>
    <property type="molecule type" value="Genomic_DNA"/>
</dbReference>
<feature type="region of interest" description="Disordered" evidence="1">
    <location>
        <begin position="350"/>
        <end position="374"/>
    </location>
</feature>
<evidence type="ECO:0000313" key="2">
    <source>
        <dbReference type="EMBL" id="KAK8030097.1"/>
    </source>
</evidence>
<reference evidence="2 3" key="1">
    <citation type="submission" date="2023-01" db="EMBL/GenBank/DDBJ databases">
        <title>Analysis of 21 Apiospora genomes using comparative genomics revels a genus with tremendous synthesis potential of carbohydrate active enzymes and secondary metabolites.</title>
        <authorList>
            <person name="Sorensen T."/>
        </authorList>
    </citation>
    <scope>NUCLEOTIDE SEQUENCE [LARGE SCALE GENOMIC DNA]</scope>
    <source>
        <strain evidence="2 3">CBS 33761</strain>
    </source>
</reference>
<protein>
    <recommendedName>
        <fullName evidence="4">RING-type domain-containing protein</fullName>
    </recommendedName>
</protein>
<evidence type="ECO:0000313" key="3">
    <source>
        <dbReference type="Proteomes" id="UP001444661"/>
    </source>
</evidence>
<comment type="caution">
    <text evidence="2">The sequence shown here is derived from an EMBL/GenBank/DDBJ whole genome shotgun (WGS) entry which is preliminary data.</text>
</comment>
<feature type="compositionally biased region" description="Low complexity" evidence="1">
    <location>
        <begin position="365"/>
        <end position="374"/>
    </location>
</feature>
<dbReference type="Proteomes" id="UP001444661">
    <property type="component" value="Unassembled WGS sequence"/>
</dbReference>
<name>A0ABR1SE37_9PEZI</name>
<evidence type="ECO:0008006" key="4">
    <source>
        <dbReference type="Google" id="ProtNLM"/>
    </source>
</evidence>
<proteinExistence type="predicted"/>
<evidence type="ECO:0000256" key="1">
    <source>
        <dbReference type="SAM" id="MobiDB-lite"/>
    </source>
</evidence>
<accession>A0ABR1SE37</accession>
<organism evidence="2 3">
    <name type="scientific">Apiospora rasikravindrae</name>
    <dbReference type="NCBI Taxonomy" id="990691"/>
    <lineage>
        <taxon>Eukaryota</taxon>
        <taxon>Fungi</taxon>
        <taxon>Dikarya</taxon>
        <taxon>Ascomycota</taxon>
        <taxon>Pezizomycotina</taxon>
        <taxon>Sordariomycetes</taxon>
        <taxon>Xylariomycetidae</taxon>
        <taxon>Amphisphaeriales</taxon>
        <taxon>Apiosporaceae</taxon>
        <taxon>Apiospora</taxon>
    </lineage>
</organism>
<feature type="compositionally biased region" description="Polar residues" evidence="1">
    <location>
        <begin position="1"/>
        <end position="12"/>
    </location>
</feature>
<feature type="region of interest" description="Disordered" evidence="1">
    <location>
        <begin position="1"/>
        <end position="30"/>
    </location>
</feature>